<dbReference type="InterPro" id="IPR041413">
    <property type="entry name" value="MLTR_LBD"/>
</dbReference>
<dbReference type="CDD" id="cd00093">
    <property type="entry name" value="HTH_XRE"/>
    <property type="match status" value="1"/>
</dbReference>
<dbReference type="Pfam" id="PF13560">
    <property type="entry name" value="HTH_31"/>
    <property type="match status" value="1"/>
</dbReference>
<dbReference type="PANTHER" id="PTHR35010">
    <property type="entry name" value="BLL4672 PROTEIN-RELATED"/>
    <property type="match status" value="1"/>
</dbReference>
<dbReference type="PANTHER" id="PTHR35010:SF4">
    <property type="entry name" value="BLL5781 PROTEIN"/>
    <property type="match status" value="1"/>
</dbReference>
<dbReference type="InterPro" id="IPR001387">
    <property type="entry name" value="Cro/C1-type_HTH"/>
</dbReference>
<dbReference type="AlphaFoldDB" id="A0A6J4V983"/>
<dbReference type="SUPFAM" id="SSF47413">
    <property type="entry name" value="lambda repressor-like DNA-binding domains"/>
    <property type="match status" value="1"/>
</dbReference>
<evidence type="ECO:0000259" key="2">
    <source>
        <dbReference type="PROSITE" id="PS50943"/>
    </source>
</evidence>
<dbReference type="PROSITE" id="PS50943">
    <property type="entry name" value="HTH_CROC1"/>
    <property type="match status" value="1"/>
</dbReference>
<accession>A0A6J4V983</accession>
<dbReference type="InterPro" id="IPR010982">
    <property type="entry name" value="Lambda_DNA-bd_dom_sf"/>
</dbReference>
<dbReference type="GO" id="GO:0003677">
    <property type="term" value="F:DNA binding"/>
    <property type="evidence" value="ECO:0007669"/>
    <property type="project" value="InterPro"/>
</dbReference>
<reference evidence="3" key="1">
    <citation type="submission" date="2020-02" db="EMBL/GenBank/DDBJ databases">
        <authorList>
            <person name="Meier V. D."/>
        </authorList>
    </citation>
    <scope>NUCLEOTIDE SEQUENCE</scope>
    <source>
        <strain evidence="3">AVDCRST_MAG86</strain>
    </source>
</reference>
<dbReference type="Pfam" id="PF17765">
    <property type="entry name" value="MLTR_LBD"/>
    <property type="match status" value="1"/>
</dbReference>
<protein>
    <recommendedName>
        <fullName evidence="2">HTH cro/C1-type domain-containing protein</fullName>
    </recommendedName>
</protein>
<feature type="domain" description="HTH cro/C1-type" evidence="2">
    <location>
        <begin position="12"/>
        <end position="66"/>
    </location>
</feature>
<gene>
    <name evidence="3" type="ORF">AVDCRST_MAG86-1799</name>
</gene>
<organism evidence="3">
    <name type="scientific">uncultured Truepera sp</name>
    <dbReference type="NCBI Taxonomy" id="543023"/>
    <lineage>
        <taxon>Bacteria</taxon>
        <taxon>Thermotogati</taxon>
        <taxon>Deinococcota</taxon>
        <taxon>Deinococci</taxon>
        <taxon>Trueperales</taxon>
        <taxon>Trueperaceae</taxon>
        <taxon>Truepera</taxon>
        <taxon>environmental samples</taxon>
    </lineage>
</organism>
<feature type="region of interest" description="Disordered" evidence="1">
    <location>
        <begin position="262"/>
        <end position="291"/>
    </location>
</feature>
<dbReference type="EMBL" id="CADCWP010000136">
    <property type="protein sequence ID" value="CAA9572376.1"/>
    <property type="molecule type" value="Genomic_DNA"/>
</dbReference>
<dbReference type="Gene3D" id="3.30.450.180">
    <property type="match status" value="1"/>
</dbReference>
<evidence type="ECO:0000313" key="3">
    <source>
        <dbReference type="EMBL" id="CAA9572376.1"/>
    </source>
</evidence>
<evidence type="ECO:0000256" key="1">
    <source>
        <dbReference type="SAM" id="MobiDB-lite"/>
    </source>
</evidence>
<dbReference type="Gene3D" id="1.10.260.40">
    <property type="entry name" value="lambda repressor-like DNA-binding domains"/>
    <property type="match status" value="1"/>
</dbReference>
<name>A0A6J4V983_9DEIN</name>
<dbReference type="SMART" id="SM00530">
    <property type="entry name" value="HTH_XRE"/>
    <property type="match status" value="1"/>
</dbReference>
<proteinExistence type="predicted"/>
<sequence length="291" mass="32043">MTTLKRPVGELLRGWRQRRRLSQLDLAGEADISMRHLSYLETGRSKPSRAMLHRLAERLDVPLRERNALLVAAGYAPTFSERKLDDPALSAARQAVDAVLAGHEPYPALAVDRCWNLVASNRAIPPLLAGIAPWLLRPPVNVLRLSLHPKGLALRILNLPEWRDHLLGRLQRQVDHTADAFLTELLAELKTYPVENGHPELEPTAEAMVVPLRLDTEGGTLSLISTTMLFGTPLDVTLSELALECFFPADAATADALRLADEKRKADEQPQEAPDFGSNEAAPSPCCSISL</sequence>